<dbReference type="InterPro" id="IPR036680">
    <property type="entry name" value="SPOR-like_sf"/>
</dbReference>
<feature type="transmembrane region" description="Helical" evidence="2">
    <location>
        <begin position="20"/>
        <end position="41"/>
    </location>
</feature>
<dbReference type="GO" id="GO:0030428">
    <property type="term" value="C:cell septum"/>
    <property type="evidence" value="ECO:0007669"/>
    <property type="project" value="TreeGrafter"/>
</dbReference>
<keyword evidence="4" id="KW-0131">Cell cycle</keyword>
<dbReference type="GO" id="GO:0042834">
    <property type="term" value="F:peptidoglycan binding"/>
    <property type="evidence" value="ECO:0007669"/>
    <property type="project" value="InterPro"/>
</dbReference>
<dbReference type="EMBL" id="JSAB01000198">
    <property type="protein sequence ID" value="RNF29464.1"/>
    <property type="molecule type" value="Genomic_DNA"/>
</dbReference>
<feature type="region of interest" description="Disordered" evidence="1">
    <location>
        <begin position="47"/>
        <end position="134"/>
    </location>
</feature>
<dbReference type="InterPro" id="IPR007730">
    <property type="entry name" value="SPOR-like_dom"/>
</dbReference>
<feature type="compositionally biased region" description="Low complexity" evidence="1">
    <location>
        <begin position="87"/>
        <end position="96"/>
    </location>
</feature>
<dbReference type="GO" id="GO:0032153">
    <property type="term" value="C:cell division site"/>
    <property type="evidence" value="ECO:0007669"/>
    <property type="project" value="TreeGrafter"/>
</dbReference>
<evidence type="ECO:0000256" key="1">
    <source>
        <dbReference type="SAM" id="MobiDB-lite"/>
    </source>
</evidence>
<dbReference type="InterPro" id="IPR052521">
    <property type="entry name" value="Cell_div_SPOR-domain"/>
</dbReference>
<dbReference type="SUPFAM" id="SSF110997">
    <property type="entry name" value="Sporulation related repeat"/>
    <property type="match status" value="1"/>
</dbReference>
<feature type="compositionally biased region" description="Basic and acidic residues" evidence="1">
    <location>
        <begin position="51"/>
        <end position="60"/>
    </location>
</feature>
<keyword evidence="4" id="KW-0132">Cell division</keyword>
<dbReference type="OrthoDB" id="7063246at2"/>
<evidence type="ECO:0000313" key="5">
    <source>
        <dbReference type="Proteomes" id="UP000283254"/>
    </source>
</evidence>
<evidence type="ECO:0000313" key="4">
    <source>
        <dbReference type="EMBL" id="RNF29464.1"/>
    </source>
</evidence>
<dbReference type="PANTHER" id="PTHR38687:SF1">
    <property type="entry name" value="CELL DIVISION PROTEIN DEDD"/>
    <property type="match status" value="1"/>
</dbReference>
<dbReference type="Proteomes" id="UP000283254">
    <property type="component" value="Unassembled WGS sequence"/>
</dbReference>
<dbReference type="RefSeq" id="WP_123070797.1">
    <property type="nucleotide sequence ID" value="NZ_JSAB01000198.1"/>
</dbReference>
<reference evidence="4" key="1">
    <citation type="submission" date="2014-10" db="EMBL/GenBank/DDBJ databases">
        <title>Massilia sp. genome.</title>
        <authorList>
            <person name="Xu B."/>
            <person name="Dai L."/>
            <person name="Huang Z."/>
        </authorList>
    </citation>
    <scope>NUCLEOTIDE SEQUENCE [LARGE SCALE GENOMIC DNA]</scope>
    <source>
        <strain evidence="4">CFS-1</strain>
    </source>
</reference>
<accession>A0A422QHL5</accession>
<dbReference type="Pfam" id="PF05036">
    <property type="entry name" value="SPOR"/>
    <property type="match status" value="1"/>
</dbReference>
<organism evidence="4 5">
    <name type="scientific">Massilia aurea</name>
    <dbReference type="NCBI Taxonomy" id="373040"/>
    <lineage>
        <taxon>Bacteria</taxon>
        <taxon>Pseudomonadati</taxon>
        <taxon>Pseudomonadota</taxon>
        <taxon>Betaproteobacteria</taxon>
        <taxon>Burkholderiales</taxon>
        <taxon>Oxalobacteraceae</taxon>
        <taxon>Telluria group</taxon>
        <taxon>Massilia</taxon>
    </lineage>
</organism>
<protein>
    <submittedName>
        <fullName evidence="4">Cell division protein</fullName>
    </submittedName>
</protein>
<feature type="domain" description="SPOR" evidence="3">
    <location>
        <begin position="142"/>
        <end position="220"/>
    </location>
</feature>
<keyword evidence="2" id="KW-0472">Membrane</keyword>
<dbReference type="Gene3D" id="3.30.70.1070">
    <property type="entry name" value="Sporulation related repeat"/>
    <property type="match status" value="1"/>
</dbReference>
<gene>
    <name evidence="4" type="ORF">NM04_17740</name>
</gene>
<comment type="caution">
    <text evidence="4">The sequence shown here is derived from an EMBL/GenBank/DDBJ whole genome shotgun (WGS) entry which is preliminary data.</text>
</comment>
<dbReference type="PANTHER" id="PTHR38687">
    <property type="entry name" value="CELL DIVISION PROTEIN DEDD-RELATED"/>
    <property type="match status" value="1"/>
</dbReference>
<dbReference type="AlphaFoldDB" id="A0A422QHL5"/>
<dbReference type="PROSITE" id="PS51724">
    <property type="entry name" value="SPOR"/>
    <property type="match status" value="1"/>
</dbReference>
<keyword evidence="2" id="KW-1133">Transmembrane helix</keyword>
<evidence type="ECO:0000259" key="3">
    <source>
        <dbReference type="PROSITE" id="PS51724"/>
    </source>
</evidence>
<feature type="compositionally biased region" description="Pro residues" evidence="1">
    <location>
        <begin position="120"/>
        <end position="129"/>
    </location>
</feature>
<keyword evidence="2" id="KW-0812">Transmembrane</keyword>
<sequence length="222" mass="23178">MTDIRTVSKLSQRYQRGSTLTGIIIGLIIGLGIAVAVALVITKGASPFTDRSNKMGRPADLEPSQASDPNKPMYGNRAPIPVPQAPAQPSAPATVPKAPQQQPDSDPLGAAIAGMQEPRPSAPPPPPAPVNTAAPAPGAAAVTDGYIYYLQAGAFREMSDAENTRAKLALLGFEAAISDRTTDSGVLHRVRVGPYSQVEAVNKARAKLLDSGIDVAIVRNQR</sequence>
<dbReference type="GO" id="GO:0032506">
    <property type="term" value="P:cytokinetic process"/>
    <property type="evidence" value="ECO:0007669"/>
    <property type="project" value="TreeGrafter"/>
</dbReference>
<name>A0A422QHL5_9BURK</name>
<proteinExistence type="predicted"/>
<keyword evidence="5" id="KW-1185">Reference proteome</keyword>
<evidence type="ECO:0000256" key="2">
    <source>
        <dbReference type="SAM" id="Phobius"/>
    </source>
</evidence>